<evidence type="ECO:0000313" key="1">
    <source>
        <dbReference type="EMBL" id="KAK7255893.1"/>
    </source>
</evidence>
<accession>A0AAN9HTT0</accession>
<dbReference type="EMBL" id="JAYWIO010000006">
    <property type="protein sequence ID" value="KAK7255893.1"/>
    <property type="molecule type" value="Genomic_DNA"/>
</dbReference>
<dbReference type="AlphaFoldDB" id="A0AAN9HTT0"/>
<reference evidence="1 2" key="1">
    <citation type="submission" date="2024-01" db="EMBL/GenBank/DDBJ databases">
        <title>The genomes of 5 underutilized Papilionoideae crops provide insights into root nodulation and disease resistanc.</title>
        <authorList>
            <person name="Yuan L."/>
        </authorList>
    </citation>
    <scope>NUCLEOTIDE SEQUENCE [LARGE SCALE GENOMIC DNA]</scope>
    <source>
        <strain evidence="1">ZHUSHIDOU_FW_LH</strain>
        <tissue evidence="1">Leaf</tissue>
    </source>
</reference>
<sequence length="159" mass="18147">MKKARVHNGQAGNERVEANEGLGNKCVDTFGKTRGGFYRIKVTKMVGKYVLLGENDNSDIEEIVKVKAKWFQNFFEHIQRWTPAVVVVRERLDLGRILISTSTKKSIDRVIQIMIEEKIYCIKVMEEALLCPINITKKQFYSEEGIMTKEDDGSPSSDS</sequence>
<organism evidence="1 2">
    <name type="scientific">Crotalaria pallida</name>
    <name type="common">Smooth rattlebox</name>
    <name type="synonym">Crotalaria striata</name>
    <dbReference type="NCBI Taxonomy" id="3830"/>
    <lineage>
        <taxon>Eukaryota</taxon>
        <taxon>Viridiplantae</taxon>
        <taxon>Streptophyta</taxon>
        <taxon>Embryophyta</taxon>
        <taxon>Tracheophyta</taxon>
        <taxon>Spermatophyta</taxon>
        <taxon>Magnoliopsida</taxon>
        <taxon>eudicotyledons</taxon>
        <taxon>Gunneridae</taxon>
        <taxon>Pentapetalae</taxon>
        <taxon>rosids</taxon>
        <taxon>fabids</taxon>
        <taxon>Fabales</taxon>
        <taxon>Fabaceae</taxon>
        <taxon>Papilionoideae</taxon>
        <taxon>50 kb inversion clade</taxon>
        <taxon>genistoids sensu lato</taxon>
        <taxon>core genistoids</taxon>
        <taxon>Crotalarieae</taxon>
        <taxon>Crotalaria</taxon>
    </lineage>
</organism>
<gene>
    <name evidence="1" type="ORF">RIF29_29320</name>
</gene>
<dbReference type="Proteomes" id="UP001372338">
    <property type="component" value="Unassembled WGS sequence"/>
</dbReference>
<evidence type="ECO:0000313" key="2">
    <source>
        <dbReference type="Proteomes" id="UP001372338"/>
    </source>
</evidence>
<keyword evidence="2" id="KW-1185">Reference proteome</keyword>
<proteinExistence type="predicted"/>
<name>A0AAN9HTT0_CROPI</name>
<comment type="caution">
    <text evidence="1">The sequence shown here is derived from an EMBL/GenBank/DDBJ whole genome shotgun (WGS) entry which is preliminary data.</text>
</comment>
<protein>
    <submittedName>
        <fullName evidence="1">Uncharacterized protein</fullName>
    </submittedName>
</protein>